<feature type="compositionally biased region" description="Polar residues" evidence="8">
    <location>
        <begin position="537"/>
        <end position="552"/>
    </location>
</feature>
<dbReference type="InterPro" id="IPR013098">
    <property type="entry name" value="Ig_I-set"/>
</dbReference>
<evidence type="ECO:0000256" key="1">
    <source>
        <dbReference type="ARBA" id="ARBA00004161"/>
    </source>
</evidence>
<feature type="region of interest" description="Disordered" evidence="8">
    <location>
        <begin position="2666"/>
        <end position="2708"/>
    </location>
</feature>
<dbReference type="Pfam" id="PF07679">
    <property type="entry name" value="I-set"/>
    <property type="match status" value="6"/>
</dbReference>
<feature type="domain" description="Ig-like" evidence="9">
    <location>
        <begin position="702"/>
        <end position="790"/>
    </location>
</feature>
<evidence type="ECO:0000256" key="3">
    <source>
        <dbReference type="ARBA" id="ARBA00022729"/>
    </source>
</evidence>
<feature type="region of interest" description="Disordered" evidence="8">
    <location>
        <begin position="3083"/>
        <end position="3112"/>
    </location>
</feature>
<gene>
    <name evidence="10" type="ORF">WR25_11332</name>
</gene>
<feature type="domain" description="Ig-like" evidence="9">
    <location>
        <begin position="1745"/>
        <end position="1828"/>
    </location>
</feature>
<evidence type="ECO:0000313" key="10">
    <source>
        <dbReference type="EMBL" id="PAV61501.1"/>
    </source>
</evidence>
<dbReference type="SMART" id="SM00408">
    <property type="entry name" value="IGc2"/>
    <property type="match status" value="5"/>
</dbReference>
<keyword evidence="11" id="KW-1185">Reference proteome</keyword>
<dbReference type="STRING" id="2018661.A0A2A2JIT0"/>
<feature type="region of interest" description="Disordered" evidence="8">
    <location>
        <begin position="1948"/>
        <end position="1967"/>
    </location>
</feature>
<dbReference type="PANTHER" id="PTHR45080:SF8">
    <property type="entry name" value="IG-LIKE DOMAIN-CONTAINING PROTEIN"/>
    <property type="match status" value="1"/>
</dbReference>
<accession>A0A2A2JIT0</accession>
<feature type="domain" description="Ig-like" evidence="9">
    <location>
        <begin position="3097"/>
        <end position="3184"/>
    </location>
</feature>
<proteinExistence type="predicted"/>
<dbReference type="GO" id="GO:0019899">
    <property type="term" value="F:enzyme binding"/>
    <property type="evidence" value="ECO:0007669"/>
    <property type="project" value="UniProtKB-ARBA"/>
</dbReference>
<name>A0A2A2JIT0_9BILA</name>
<dbReference type="EMBL" id="LIAE01010412">
    <property type="protein sequence ID" value="PAV61501.1"/>
    <property type="molecule type" value="Genomic_DNA"/>
</dbReference>
<feature type="compositionally biased region" description="Basic and acidic residues" evidence="8">
    <location>
        <begin position="553"/>
        <end position="562"/>
    </location>
</feature>
<reference evidence="10 11" key="1">
    <citation type="journal article" date="2017" name="Curr. Biol.">
        <title>Genome architecture and evolution of a unichromosomal asexual nematode.</title>
        <authorList>
            <person name="Fradin H."/>
            <person name="Zegar C."/>
            <person name="Gutwein M."/>
            <person name="Lucas J."/>
            <person name="Kovtun M."/>
            <person name="Corcoran D."/>
            <person name="Baugh L.R."/>
            <person name="Kiontke K."/>
            <person name="Gunsalus K."/>
            <person name="Fitch D.H."/>
            <person name="Piano F."/>
        </authorList>
    </citation>
    <scope>NUCLEOTIDE SEQUENCE [LARGE SCALE GENOMIC DNA]</scope>
    <source>
        <strain evidence="10">PF1309</strain>
    </source>
</reference>
<protein>
    <recommendedName>
        <fullName evidence="9">Ig-like domain-containing protein</fullName>
    </recommendedName>
</protein>
<dbReference type="FunFam" id="2.60.40.10:FF:000425">
    <property type="entry name" value="Myosin light chain kinase"/>
    <property type="match status" value="1"/>
</dbReference>
<evidence type="ECO:0000256" key="5">
    <source>
        <dbReference type="ARBA" id="ARBA00023157"/>
    </source>
</evidence>
<dbReference type="OrthoDB" id="5969272at2759"/>
<organism evidence="10 11">
    <name type="scientific">Diploscapter pachys</name>
    <dbReference type="NCBI Taxonomy" id="2018661"/>
    <lineage>
        <taxon>Eukaryota</taxon>
        <taxon>Metazoa</taxon>
        <taxon>Ecdysozoa</taxon>
        <taxon>Nematoda</taxon>
        <taxon>Chromadorea</taxon>
        <taxon>Rhabditida</taxon>
        <taxon>Rhabditina</taxon>
        <taxon>Rhabditomorpha</taxon>
        <taxon>Rhabditoidea</taxon>
        <taxon>Rhabditidae</taxon>
        <taxon>Diploscapter</taxon>
    </lineage>
</organism>
<feature type="region of interest" description="Disordered" evidence="8">
    <location>
        <begin position="337"/>
        <end position="364"/>
    </location>
</feature>
<dbReference type="PANTHER" id="PTHR45080">
    <property type="entry name" value="CONTACTIN 5"/>
    <property type="match status" value="1"/>
</dbReference>
<feature type="coiled-coil region" evidence="7">
    <location>
        <begin position="2297"/>
        <end position="2331"/>
    </location>
</feature>
<dbReference type="Gene3D" id="2.60.40.10">
    <property type="entry name" value="Immunoglobulins"/>
    <property type="match status" value="9"/>
</dbReference>
<keyword evidence="6" id="KW-0393">Immunoglobulin domain</keyword>
<dbReference type="GO" id="GO:0040017">
    <property type="term" value="P:positive regulation of locomotion"/>
    <property type="evidence" value="ECO:0007669"/>
    <property type="project" value="UniProtKB-ARBA"/>
</dbReference>
<comment type="caution">
    <text evidence="10">The sequence shown here is derived from an EMBL/GenBank/DDBJ whole genome shotgun (WGS) entry which is preliminary data.</text>
</comment>
<feature type="compositionally biased region" description="Polar residues" evidence="8">
    <location>
        <begin position="2170"/>
        <end position="2180"/>
    </location>
</feature>
<feature type="region of interest" description="Disordered" evidence="8">
    <location>
        <begin position="537"/>
        <end position="579"/>
    </location>
</feature>
<sequence>MSDGQRPPAAVPPTEGLRVDTSDGQQNIQRPDQTWTEIGQPIDPSPRNVITAPSSPATSYTTDRETVLRSGTATVAETHLIRSTGSQSQSFTEEHWSSEITSFIAAAPPKFIQVIKAYRIMSSDTPTLVVEVASDPPAIFEWFCNDRPVLQDRRRFQARHGINITTLTVKQPEQGVYKCTARNPAGVSTSYGYITVNFENRYSEWSVQSQQMSESMASMTRSQSGERSITYNTAPRFITQVPNLTVQPGNEVIIDVEVDANPFARFGWFVNGKEYRDSTRNVEIYYPKENRCVAKFKLPVAGEYKVVASNAHGSAMSSGYVEILQVNPPRQTRPPLAPGEHISRSVMSSSSHPAAPVQESVQEPVTTHQTINLYEVNYAQRSSSVPRGVRHLERHVEVARHSPDRQTSVDAERRRAAASDTTLIHDLEAVGEYAQAPRFITAFPESLHVAHHERLVLSADVSAIPTAEFRWTIDDVDVKSEQNIAVLNEQNKSTLVVQPPIRKGRYMVEATNRVGRDSIAMGIHHDGPDITQSAVTVTSARNSEQMSPASSRSSKETVKEASVDESMLPLSPHITTPLPGRMHLRSNEELVLEIGVVCAFPCTFKWFENNFELRNTNKIHIEEWSSGSSIKIDEPKDALYKVEIWSESAYETSMCKVTTDSLRLTTDWRGKSEGAIDTTKRMMFQLGKKSGSYPKKTLPIAPKIVELPTEAMRLAPGTPIKVICRVDAIPEADFKWFFNNFELKHGVNNVAITRIGDNESELSMPEPPHGKFEVVARNELGSDSKSFKVIHVYGDSPPREIPKISKDIELHRNEHGEIELRVIMIAKKPLNFRWYLNGKEVGNDDHVKIIILENETRMILRRKLEKDTEIRVEGKNSDGKCETIMRVEETVDWMDIDDHSQLENLTRSTEMWRRESPIHEGSFEMVPLDLPEECAPKIVEPLHSATFIDGQPMVLRCKIHAVPSAGIVWSKDEISVEDWVINKDVTTQVLDGGVCELLNPECYAEDAGLYKCMATNPHGTAETAAYINVEGIPYIKDSEEASESMSASTQFEDVQIILPPKFVEPLLAEVDGIKHLGYFRLVAKVSSAAPVIITWWKDGQPLTASDKHEMYEFDDGTQILTVQRPDQNDEGVYSCKAESDHGLTNTSVGVELPRESPEIIDTAELKETDIDADMEIIPRPDEAAAALQKKKDDEAIELRKKDEEFKLLVKVADSVASELVANIFVEAVREAARRIAAESEEESEFEAIMSDTIVAPSLEVQTDTYTVIENGTVKMSAVIRGKPTPFVEWYQGENKITVTETISMAYEKGVASLTLKKAELQHAGNYYIHATNTHGTTVQSIRLSVVTKEEPQKLILPVEQGLPQEVLPGQREKREPSEEEIRVATKFAESFVEGMMSQIFEKPFIPTQPEETIIVPVDKKIMPSEEAEVVRQPMMSYEEKVKKIEEEYELVHAANNMSPQEAVNRMMSTAMSLKEQHVSDESATIEVRQAPVHYEHLVTVLEPTVEQYKMHLNTAVSPLKFIDIDTILQKPSTSSNVDTLLKAESKKSANAEHRIVVLEGLSQNFQNAITWSLRKVKKLASDHEASSVTNVEVVRQDEENEQVLTIMDADAIIPELLQVAATASKLKLENVSVSLMKQGDTSHQQLVIEYESNTDEAADINLAHLVYEQPPEKREQQVWLRRSRFTDENDRNVTAVFVEVEANCPDQAVEIVASVSRPIDEDKFIDAETSQSLEESSSAIGNQPPKFFRQLQDNSAVVGNTAQLKCICMGTPTPDFVWRVDGDEIKPNEEYEILYEDGICILKILKVLLEDEGEYSCEAVNVNGRAMTSCFFKVIGSESSDMDEIEHYAFRKYFENAETVVSVRDSRPINEKLYAHVKMHNPHGANETVVEARERKMSQSSREQRAEVATSTTDLFFSNQRKSIGSIESYPIESDAIKLSVASSLDQRRSSNASSLSNDGPRIPDLPVKVSYKGQEIGLSVKQVDKPAITKKDGSLEKENRTITSLKIESPIMQAKPRKTQTTVKLSESSENKQIVFVEKDSSLEKSRMKEIERIAAQVELQLKSISQSYSDRKDPISERSDDAKSIEEAIFRVSEQLMLQKPITKAQAEANEELMRTTLANMILNPGRKFSIEEERRQMTEPIRLLKMKLNEIEESLMEDVEVFEISEAQSAPLPSSDNAPRPKNLRPESVTSKIKRVPSMEYMRMTPVTSNIKEQLSCLEEMINDQMGGVGANEAKKQELHDLFVKINNEINVIRAYCQKKLTPQGADAVMEVLQKVRKHVTSIVNVMHLAKKRELEAQKIIQKEQEMIEEIQHEIQEIRKERQDEIEDLANREFENKRRMQQKLEYEQMKMQAAIHRQQEEQEEMWEEMERLERERREEELSLQIQRDMLEASLPTTPVLPPKKPEMIRKPDQEIEESSKVISKQQRAEKELLQPVITPESPKLSPKMSKGQPFYIIGKKSPSIEQLDKERKIKSDESVDVLFHRASLSESITGIMVYKKPSIPGMETSTQHSSIIYTTSDETWRYSPGEEPNEGTPFIDDSEAARLTFIVDEEAEVQRSATTANFIPVAPPRKRRTISGDQVPETERELMPVPEIIETPPVPPRRTKRTRSTDTALRVKDDRELTSSPIYDEVPSSKDEPKKKGYLNEAIEALKNFNELNPWSHLKKKKKEKSNRSKSPVGDSRRKISSESSKSDPNRLETPIFLAPEKTELPKNEVNLTKMAVASCDASFWNNQRLSASETIPLSQASRINRFVPDDIPSINMTCEESEDTHTDTDSVFRGGARIFDTSSQKRTSASPRLENVDEEELIENVIVNVELTNLGSNEDIHEASIAISRESLVSEIEPKDPGSGKIDMKKQFPSNETMVLEEGQLSQMGSSVKTQSNEEVSVQKITLRETDLLSDSSITEDTTENTVKPCDTEVGFAFVKAGQRKRIIAMIAFNVKKIISATISADNSFDIDIEAEPEFYNIFIRIIDEQIDFTSLTILSDEEDVEEISFRQNQSRNYATDRSKSDDLQPRTGITVSIVARSVHDNIYASLEEIPWGEVQMSLPEADTPLMYQSVEDESRVNSVQFNVTVSESTQDERKSLPSQPSLKESQTSLTEDGNTLSTMSINIPSYVIKLGSTATITCELNNYLPQNSHIEWYRGNDELERIPGKLDRISHDLLEVLIITNVDMQDNDLIDEKEVTVVASGTESEDEDVQEYLVPPGSTATIACELEQGQERRELSWMKDGQTMTFENPSKAEHVVNGLKHYLVIHDTQPDDSGLYSVCIANTEFRVAHLAVDNMTTSLMGLKRKRISNSSLH</sequence>
<feature type="region of interest" description="Disordered" evidence="8">
    <location>
        <begin position="2170"/>
        <end position="2193"/>
    </location>
</feature>
<dbReference type="FunFam" id="2.60.40.10:FF:000032">
    <property type="entry name" value="palladin isoform X1"/>
    <property type="match status" value="1"/>
</dbReference>
<feature type="coiled-coil region" evidence="7">
    <location>
        <begin position="2358"/>
        <end position="2392"/>
    </location>
</feature>
<comment type="subcellular location">
    <subcellularLocation>
        <location evidence="1">Cytoplasm</location>
        <location evidence="1">Myofibril</location>
        <location evidence="1">Sarcomere</location>
        <location evidence="1">A band</location>
    </subcellularLocation>
</comment>
<feature type="region of interest" description="Disordered" evidence="8">
    <location>
        <begin position="2576"/>
        <end position="2648"/>
    </location>
</feature>
<dbReference type="FunFam" id="2.60.40.10:FF:000107">
    <property type="entry name" value="Myosin, light chain kinase a"/>
    <property type="match status" value="1"/>
</dbReference>
<dbReference type="Pfam" id="PF00047">
    <property type="entry name" value="ig"/>
    <property type="match status" value="1"/>
</dbReference>
<feature type="domain" description="Ig-like" evidence="9">
    <location>
        <begin position="109"/>
        <end position="195"/>
    </location>
</feature>
<evidence type="ECO:0000256" key="4">
    <source>
        <dbReference type="ARBA" id="ARBA00022737"/>
    </source>
</evidence>
<dbReference type="InterPro" id="IPR013151">
    <property type="entry name" value="Immunoglobulin_dom"/>
</dbReference>
<evidence type="ECO:0000256" key="8">
    <source>
        <dbReference type="SAM" id="MobiDB-lite"/>
    </source>
</evidence>
<dbReference type="InterPro" id="IPR050958">
    <property type="entry name" value="Cell_Adh-Cytoskel_Orgn"/>
</dbReference>
<dbReference type="SMART" id="SM00409">
    <property type="entry name" value="IG"/>
    <property type="match status" value="8"/>
</dbReference>
<keyword evidence="5" id="KW-1015">Disulfide bond</keyword>
<evidence type="ECO:0000313" key="11">
    <source>
        <dbReference type="Proteomes" id="UP000218231"/>
    </source>
</evidence>
<dbReference type="GO" id="GO:0005886">
    <property type="term" value="C:plasma membrane"/>
    <property type="evidence" value="ECO:0007669"/>
    <property type="project" value="TreeGrafter"/>
</dbReference>
<feature type="compositionally biased region" description="Polar residues" evidence="8">
    <location>
        <begin position="22"/>
        <end position="37"/>
    </location>
</feature>
<evidence type="ECO:0000259" key="9">
    <source>
        <dbReference type="PROSITE" id="PS50835"/>
    </source>
</evidence>
<dbReference type="CDD" id="cd00096">
    <property type="entry name" value="Ig"/>
    <property type="match status" value="2"/>
</dbReference>
<keyword evidence="7" id="KW-0175">Coiled coil</keyword>
<dbReference type="GO" id="GO:0031672">
    <property type="term" value="C:A band"/>
    <property type="evidence" value="ECO:0007669"/>
    <property type="project" value="UniProtKB-SubCell"/>
</dbReference>
<evidence type="ECO:0000256" key="2">
    <source>
        <dbReference type="ARBA" id="ARBA00022490"/>
    </source>
</evidence>
<feature type="compositionally biased region" description="Polar residues" evidence="8">
    <location>
        <begin position="3093"/>
        <end position="3112"/>
    </location>
</feature>
<feature type="domain" description="Ig-like" evidence="9">
    <location>
        <begin position="3190"/>
        <end position="3295"/>
    </location>
</feature>
<dbReference type="InterPro" id="IPR003598">
    <property type="entry name" value="Ig_sub2"/>
</dbReference>
<feature type="compositionally biased region" description="Low complexity" evidence="8">
    <location>
        <begin position="51"/>
        <end position="61"/>
    </location>
</feature>
<dbReference type="InterPro" id="IPR007110">
    <property type="entry name" value="Ig-like_dom"/>
</dbReference>
<feature type="domain" description="Ig-like" evidence="9">
    <location>
        <begin position="936"/>
        <end position="1028"/>
    </location>
</feature>
<dbReference type="GO" id="GO:0007156">
    <property type="term" value="P:homophilic cell adhesion via plasma membrane adhesion molecules"/>
    <property type="evidence" value="ECO:0007669"/>
    <property type="project" value="TreeGrafter"/>
</dbReference>
<feature type="compositionally biased region" description="Polar residues" evidence="8">
    <location>
        <begin position="1948"/>
        <end position="1958"/>
    </location>
</feature>
<evidence type="ECO:0000256" key="7">
    <source>
        <dbReference type="SAM" id="Coils"/>
    </source>
</evidence>
<dbReference type="GO" id="GO:0045989">
    <property type="term" value="P:positive regulation of striated muscle contraction"/>
    <property type="evidence" value="ECO:0007669"/>
    <property type="project" value="UniProtKB-ARBA"/>
</dbReference>
<keyword evidence="4" id="KW-0677">Repeat</keyword>
<keyword evidence="2" id="KW-0963">Cytoplasm</keyword>
<dbReference type="InterPro" id="IPR003599">
    <property type="entry name" value="Ig_sub"/>
</dbReference>
<feature type="region of interest" description="Disordered" evidence="8">
    <location>
        <begin position="1"/>
        <end position="65"/>
    </location>
</feature>
<keyword evidence="3" id="KW-0732">Signal</keyword>
<evidence type="ECO:0000256" key="6">
    <source>
        <dbReference type="ARBA" id="ARBA00023319"/>
    </source>
</evidence>
<feature type="domain" description="Ig-like" evidence="9">
    <location>
        <begin position="1060"/>
        <end position="1151"/>
    </location>
</feature>
<dbReference type="SUPFAM" id="SSF48726">
    <property type="entry name" value="Immunoglobulin"/>
    <property type="match status" value="10"/>
</dbReference>
<feature type="compositionally biased region" description="Basic and acidic residues" evidence="8">
    <location>
        <begin position="2686"/>
        <end position="2702"/>
    </location>
</feature>
<dbReference type="GO" id="GO:0060298">
    <property type="term" value="P:positive regulation of sarcomere organization"/>
    <property type="evidence" value="ECO:0007669"/>
    <property type="project" value="UniProtKB-ARBA"/>
</dbReference>
<dbReference type="InterPro" id="IPR013783">
    <property type="entry name" value="Ig-like_fold"/>
</dbReference>
<dbReference type="PROSITE" id="PS50835">
    <property type="entry name" value="IG_LIKE"/>
    <property type="match status" value="8"/>
</dbReference>
<feature type="domain" description="Ig-like" evidence="9">
    <location>
        <begin position="1256"/>
        <end position="1344"/>
    </location>
</feature>
<feature type="region of interest" description="Disordered" evidence="8">
    <location>
        <begin position="2524"/>
        <end position="2543"/>
    </location>
</feature>
<dbReference type="InterPro" id="IPR036179">
    <property type="entry name" value="Ig-like_dom_sf"/>
</dbReference>
<dbReference type="Proteomes" id="UP000218231">
    <property type="component" value="Unassembled WGS sequence"/>
</dbReference>